<dbReference type="Proteomes" id="UP000001946">
    <property type="component" value="Chromosome"/>
</dbReference>
<accession>Q24T12</accession>
<dbReference type="AlphaFoldDB" id="Q24T12"/>
<protein>
    <recommendedName>
        <fullName evidence="4">PQ loop repeat</fullName>
    </recommendedName>
</protein>
<dbReference type="STRING" id="138119.DSY3041"/>
<dbReference type="eggNOG" id="ENOG5032Y8D">
    <property type="taxonomic scope" value="Bacteria"/>
</dbReference>
<evidence type="ECO:0000256" key="1">
    <source>
        <dbReference type="SAM" id="Phobius"/>
    </source>
</evidence>
<organism evidence="2 3">
    <name type="scientific">Desulfitobacterium hafniense (strain Y51)</name>
    <dbReference type="NCBI Taxonomy" id="138119"/>
    <lineage>
        <taxon>Bacteria</taxon>
        <taxon>Bacillati</taxon>
        <taxon>Bacillota</taxon>
        <taxon>Clostridia</taxon>
        <taxon>Eubacteriales</taxon>
        <taxon>Desulfitobacteriaceae</taxon>
        <taxon>Desulfitobacterium</taxon>
    </lineage>
</organism>
<gene>
    <name evidence="2" type="ordered locus">DSY3041</name>
</gene>
<feature type="transmembrane region" description="Helical" evidence="1">
    <location>
        <begin position="84"/>
        <end position="102"/>
    </location>
</feature>
<evidence type="ECO:0000313" key="3">
    <source>
        <dbReference type="Proteomes" id="UP000001946"/>
    </source>
</evidence>
<evidence type="ECO:0000313" key="2">
    <source>
        <dbReference type="EMBL" id="BAE84830.1"/>
    </source>
</evidence>
<name>Q24T12_DESHY</name>
<proteinExistence type="predicted"/>
<dbReference type="HOGENOM" id="CLU_155276_0_0_9"/>
<reference evidence="2 3" key="1">
    <citation type="journal article" date="2006" name="J. Bacteriol.">
        <title>Complete genome sequence of the dehalorespiring bacterium Desulfitobacterium hafniense Y51 and comparison with Dehalococcoides ethenogenes 195.</title>
        <authorList>
            <person name="Nonaka H."/>
            <person name="Keresztes G."/>
            <person name="Shinoda Y."/>
            <person name="Ikenaga Y."/>
            <person name="Abe M."/>
            <person name="Naito K."/>
            <person name="Inatomi K."/>
            <person name="Furukawa K."/>
            <person name="Inui M."/>
            <person name="Yukawa H."/>
        </authorList>
    </citation>
    <scope>NUCLEOTIDE SEQUENCE [LARGE SCALE GENOMIC DNA]</scope>
    <source>
        <strain evidence="2 3">Y51</strain>
    </source>
</reference>
<evidence type="ECO:0008006" key="4">
    <source>
        <dbReference type="Google" id="ProtNLM"/>
    </source>
</evidence>
<keyword evidence="1" id="KW-0472">Membrane</keyword>
<keyword evidence="1" id="KW-0812">Transmembrane</keyword>
<keyword evidence="1" id="KW-1133">Transmembrane helix</keyword>
<feature type="transmembrane region" description="Helical" evidence="1">
    <location>
        <begin position="17"/>
        <end position="38"/>
    </location>
</feature>
<keyword evidence="3" id="KW-1185">Reference proteome</keyword>
<feature type="transmembrane region" description="Helical" evidence="1">
    <location>
        <begin position="59"/>
        <end position="78"/>
    </location>
</feature>
<sequence>MYNLSIRSVKNKTELHIIYLGGISVSIFEALMLLSFGAAWPFSIHKSYVSRSIEGKSPFFLIILIFGYVAGILHKLFYQYDQVIYLYILNLLMVSVDFLLYLRNSRLAKVHRKISQPII</sequence>
<dbReference type="KEGG" id="dsy:DSY3041"/>
<dbReference type="EMBL" id="AP008230">
    <property type="protein sequence ID" value="BAE84830.1"/>
    <property type="molecule type" value="Genomic_DNA"/>
</dbReference>